<dbReference type="PANTHER" id="PTHR34220:SF7">
    <property type="entry name" value="SENSOR HISTIDINE KINASE YPDA"/>
    <property type="match status" value="1"/>
</dbReference>
<evidence type="ECO:0000259" key="2">
    <source>
        <dbReference type="Pfam" id="PF06580"/>
    </source>
</evidence>
<dbReference type="InterPro" id="IPR010559">
    <property type="entry name" value="Sig_transdc_His_kin_internal"/>
</dbReference>
<dbReference type="EMBL" id="DF968182">
    <property type="protein sequence ID" value="GAP43686.1"/>
    <property type="molecule type" value="Genomic_DNA"/>
</dbReference>
<name>A0A0S7C2P5_9BACT</name>
<dbReference type="STRING" id="1678841.TBC1_111843"/>
<dbReference type="OrthoDB" id="9809908at2"/>
<protein>
    <submittedName>
        <fullName evidence="3">Histidine kinase</fullName>
    </submittedName>
</protein>
<dbReference type="PANTHER" id="PTHR34220">
    <property type="entry name" value="SENSOR HISTIDINE KINASE YPDA"/>
    <property type="match status" value="1"/>
</dbReference>
<feature type="transmembrane region" description="Helical" evidence="1">
    <location>
        <begin position="112"/>
        <end position="136"/>
    </location>
</feature>
<dbReference type="GO" id="GO:0000155">
    <property type="term" value="F:phosphorelay sensor kinase activity"/>
    <property type="evidence" value="ECO:0007669"/>
    <property type="project" value="InterPro"/>
</dbReference>
<dbReference type="RefSeq" id="WP_062041216.1">
    <property type="nucleotide sequence ID" value="NZ_DF968182.1"/>
</dbReference>
<dbReference type="Proteomes" id="UP000053091">
    <property type="component" value="Unassembled WGS sequence"/>
</dbReference>
<dbReference type="Gene3D" id="3.30.565.10">
    <property type="entry name" value="Histidine kinase-like ATPase, C-terminal domain"/>
    <property type="match status" value="1"/>
</dbReference>
<keyword evidence="3" id="KW-0808">Transferase</keyword>
<feature type="transmembrane region" description="Helical" evidence="1">
    <location>
        <begin position="40"/>
        <end position="60"/>
    </location>
</feature>
<feature type="transmembrane region" description="Helical" evidence="1">
    <location>
        <begin position="7"/>
        <end position="28"/>
    </location>
</feature>
<evidence type="ECO:0000313" key="3">
    <source>
        <dbReference type="EMBL" id="GAP43686.1"/>
    </source>
</evidence>
<keyword evidence="1" id="KW-0472">Membrane</keyword>
<dbReference type="Pfam" id="PF06580">
    <property type="entry name" value="His_kinase"/>
    <property type="match status" value="1"/>
</dbReference>
<proteinExistence type="predicted"/>
<dbReference type="GO" id="GO:0016020">
    <property type="term" value="C:membrane"/>
    <property type="evidence" value="ECO:0007669"/>
    <property type="project" value="InterPro"/>
</dbReference>
<dbReference type="SUPFAM" id="SSF55874">
    <property type="entry name" value="ATPase domain of HSP90 chaperone/DNA topoisomerase II/histidine kinase"/>
    <property type="match status" value="1"/>
</dbReference>
<reference evidence="3" key="1">
    <citation type="journal article" date="2015" name="Genome Announc.">
        <title>Draft Genome Sequence of Bacteroidales Strain TBC1, a Novel Isolate from a Methanogenic Wastewater Treatment System.</title>
        <authorList>
            <person name="Tourlousse D.M."/>
            <person name="Matsuura N."/>
            <person name="Sun L."/>
            <person name="Toyonaga M."/>
            <person name="Kuroda K."/>
            <person name="Ohashi A."/>
            <person name="Cruz R."/>
            <person name="Yamaguchi T."/>
            <person name="Sekiguchi Y."/>
        </authorList>
    </citation>
    <scope>NUCLEOTIDE SEQUENCE [LARGE SCALE GENOMIC DNA]</scope>
    <source>
        <strain evidence="3">TBC1</strain>
    </source>
</reference>
<evidence type="ECO:0000313" key="4">
    <source>
        <dbReference type="Proteomes" id="UP000053091"/>
    </source>
</evidence>
<keyword evidence="4" id="KW-1185">Reference proteome</keyword>
<feature type="domain" description="Signal transduction histidine kinase internal region" evidence="2">
    <location>
        <begin position="156"/>
        <end position="231"/>
    </location>
</feature>
<dbReference type="InterPro" id="IPR050640">
    <property type="entry name" value="Bact_2-comp_sensor_kinase"/>
</dbReference>
<evidence type="ECO:0000256" key="1">
    <source>
        <dbReference type="SAM" id="Phobius"/>
    </source>
</evidence>
<dbReference type="InterPro" id="IPR036890">
    <property type="entry name" value="HATPase_C_sf"/>
</dbReference>
<keyword evidence="1" id="KW-0812">Transmembrane</keyword>
<keyword evidence="3" id="KW-0418">Kinase</keyword>
<keyword evidence="1" id="KW-1133">Transmembrane helix</keyword>
<dbReference type="AlphaFoldDB" id="A0A0S7C2P5"/>
<organism evidence="3">
    <name type="scientific">Lentimicrobium saccharophilum</name>
    <dbReference type="NCBI Taxonomy" id="1678841"/>
    <lineage>
        <taxon>Bacteria</taxon>
        <taxon>Pseudomonadati</taxon>
        <taxon>Bacteroidota</taxon>
        <taxon>Bacteroidia</taxon>
        <taxon>Bacteroidales</taxon>
        <taxon>Lentimicrobiaceae</taxon>
        <taxon>Lentimicrobium</taxon>
    </lineage>
</organism>
<feature type="transmembrane region" description="Helical" evidence="1">
    <location>
        <begin position="72"/>
        <end position="92"/>
    </location>
</feature>
<gene>
    <name evidence="3" type="ORF">TBC1_111843</name>
</gene>
<sequence length="342" mass="40104">MKRKHVLLIHLFYWFYIINQALFPMYIGKVDKSFLENHQYLFEVCLATLMNVITFYTIYFTFPGLMNFKNRIAAVFSGLVIIAILTSFRTPLEFISWKWFGSMPPEELVFEWAYFWNNLRLVIITGIYAVLIWFMIRSFETQKLRDELVKQQQAGELALLRSQINPHFLFNTLNNIYSLVYKKSDEAPPAVMKLSSIMRYMLYDATGDRVPLDKEIEYLRSFIELQKLRIRNPESVSFTIEGNTDGRTIAPMLLISFVENAFKHGSKTHQPFVVIRLAVKNDRITYEVVNHLRKTSLARNESESGIGLSLIKKRLALLYPDKHHLKITEEADTFSIKLEIMN</sequence>
<accession>A0A0S7C2P5</accession>